<feature type="compositionally biased region" description="Basic residues" evidence="2">
    <location>
        <begin position="416"/>
        <end position="427"/>
    </location>
</feature>
<dbReference type="InterPro" id="IPR002483">
    <property type="entry name" value="PWI_dom"/>
</dbReference>
<feature type="compositionally biased region" description="Basic residues" evidence="2">
    <location>
        <begin position="850"/>
        <end position="862"/>
    </location>
</feature>
<dbReference type="EMBL" id="JARPOI010000016">
    <property type="protein sequence ID" value="KAJ9146700.1"/>
    <property type="molecule type" value="Genomic_DNA"/>
</dbReference>
<feature type="compositionally biased region" description="Low complexity" evidence="2">
    <location>
        <begin position="208"/>
        <end position="240"/>
    </location>
</feature>
<dbReference type="Pfam" id="PF01480">
    <property type="entry name" value="PWI"/>
    <property type="match status" value="1"/>
</dbReference>
<feature type="compositionally biased region" description="Basic and acidic residues" evidence="2">
    <location>
        <begin position="742"/>
        <end position="765"/>
    </location>
</feature>
<feature type="compositionally biased region" description="Basic residues" evidence="2">
    <location>
        <begin position="290"/>
        <end position="305"/>
    </location>
</feature>
<feature type="compositionally biased region" description="Basic residues" evidence="2">
    <location>
        <begin position="315"/>
        <end position="334"/>
    </location>
</feature>
<feature type="compositionally biased region" description="Low complexity" evidence="2">
    <location>
        <begin position="280"/>
        <end position="289"/>
    </location>
</feature>
<feature type="compositionally biased region" description="Basic and acidic residues" evidence="2">
    <location>
        <begin position="690"/>
        <end position="707"/>
    </location>
</feature>
<feature type="compositionally biased region" description="Low complexity" evidence="2">
    <location>
        <begin position="428"/>
        <end position="446"/>
    </location>
</feature>
<feature type="compositionally biased region" description="Low complexity" evidence="2">
    <location>
        <begin position="335"/>
        <end position="364"/>
    </location>
</feature>
<dbReference type="PANTHER" id="PTHR23148">
    <property type="entry name" value="SERINE/ARGININE REGULATED NUCLEAR MATRIX PROTEIN"/>
    <property type="match status" value="1"/>
</dbReference>
<feature type="compositionally biased region" description="Basic and acidic residues" evidence="2">
    <location>
        <begin position="658"/>
        <end position="678"/>
    </location>
</feature>
<protein>
    <recommendedName>
        <fullName evidence="3">PWI domain-containing protein</fullName>
    </recommendedName>
</protein>
<evidence type="ECO:0000256" key="2">
    <source>
        <dbReference type="SAM" id="MobiDB-lite"/>
    </source>
</evidence>
<organism evidence="4 5">
    <name type="scientific">Hevea brasiliensis</name>
    <name type="common">Para rubber tree</name>
    <name type="synonym">Siphonia brasiliensis</name>
    <dbReference type="NCBI Taxonomy" id="3981"/>
    <lineage>
        <taxon>Eukaryota</taxon>
        <taxon>Viridiplantae</taxon>
        <taxon>Streptophyta</taxon>
        <taxon>Embryophyta</taxon>
        <taxon>Tracheophyta</taxon>
        <taxon>Spermatophyta</taxon>
        <taxon>Magnoliopsida</taxon>
        <taxon>eudicotyledons</taxon>
        <taxon>Gunneridae</taxon>
        <taxon>Pentapetalae</taxon>
        <taxon>rosids</taxon>
        <taxon>fabids</taxon>
        <taxon>Malpighiales</taxon>
        <taxon>Euphorbiaceae</taxon>
        <taxon>Crotonoideae</taxon>
        <taxon>Micrandreae</taxon>
        <taxon>Hevea</taxon>
    </lineage>
</organism>
<keyword evidence="5" id="KW-1185">Reference proteome</keyword>
<dbReference type="SMART" id="SM00311">
    <property type="entry name" value="PWI"/>
    <property type="match status" value="1"/>
</dbReference>
<sequence length="918" mass="105709">MSGGFFRGTSADQDTRFSNKQAQLLKSQKFAPELEHLVDMRKVKMDIIRPWIANRVTELIGFEDEVLINFIYGLLDAKEVNGKEVQISLTGFMEKNTGKFMKELWTLLLSAQKNESGVPQQFLDAKEEETRKKQAEVDRITNEIQKKKEKEGEEFEQERSKKMDGGAETKANVAGLEPASKHMAKGSSGDPEDDKGTDNRNVGTGRNRFSISPLSSDRSSSSARGSPSQNSRSFSNSRSYSGDRHKSRNLSRSPEAQRKSVSLDIVYRSPGKRSITPHWRYSSRVSLSPSRRRSLYSRQRSRSSSRCRLPSPGGRRLHSPFRRRSPSPIRRRRSPSSIRGRGSPSPIWRRRSSSSIRGRGSPSPIRRHRSPSPTRRRRSPSPLGCRRSPLRFRRRSPSPVRRRLPSPVQHRSPPPPRRRSRPIRRRSPSPYCSRYRRSPSTPYRRSPYPRHRSSIPACRRSPIPTRRRSPSPYGSISPPVQYRSPLPVRNSSKERRRSPVRSVGERVSVREKLSPVLRRSISSLRSPPRNSKNQKDLHDKSPSLSPSPEMSSVRSDSPPPTRNRISSEDRRSTHPYVSLARQRKGRRNRSSSSSRSPVRQRRGQITYDNSLSPPQKPKEQKPYQESPSSKEDEDTDHARDYKSRSSQKCSMLSSITSKQKDSPVEIHLKDEHSSERVAGHRLTKSQSRLDIAESRKKDKEIKIEKCSRKGAYPETPEGQKSPTAYEDHLLGKRQMPFVGEGKNSDERNHSNSNKVKDSDRQRKSETTQISVEKADHSNGGVGAFDSGSEESDQRRTENKERRKHKRSYREEMASDDNYSYDSEYEERKEAKRRSKEEKKLRKEEKYRRREERRRRRKKHRAEKLKLKDLNDVNSSDDELAGRRDPSDGEDTHSEQKKLETELRKKALESLKAKKGISH</sequence>
<feature type="compositionally biased region" description="Low complexity" evidence="2">
    <location>
        <begin position="514"/>
        <end position="531"/>
    </location>
</feature>
<dbReference type="InterPro" id="IPR052225">
    <property type="entry name" value="Ser/Arg_repetitive_matrix"/>
</dbReference>
<feature type="region of interest" description="Disordered" evidence="2">
    <location>
        <begin position="123"/>
        <end position="902"/>
    </location>
</feature>
<dbReference type="Proteomes" id="UP001174677">
    <property type="component" value="Chromosome 16"/>
</dbReference>
<keyword evidence="1" id="KW-0507">mRNA processing</keyword>
<dbReference type="Gene3D" id="1.20.1390.10">
    <property type="entry name" value="PWI domain"/>
    <property type="match status" value="1"/>
</dbReference>
<feature type="compositionally biased region" description="Basic residues" evidence="2">
    <location>
        <begin position="388"/>
        <end position="404"/>
    </location>
</feature>
<reference evidence="4" key="1">
    <citation type="journal article" date="2023" name="Plant Biotechnol. J.">
        <title>Chromosome-level wild Hevea brasiliensis genome provides new tools for genomic-assisted breeding and valuable loci to elevate rubber yield.</title>
        <authorList>
            <person name="Cheng H."/>
            <person name="Song X."/>
            <person name="Hu Y."/>
            <person name="Wu T."/>
            <person name="Yang Q."/>
            <person name="An Z."/>
            <person name="Feng S."/>
            <person name="Deng Z."/>
            <person name="Wu W."/>
            <person name="Zeng X."/>
            <person name="Tu M."/>
            <person name="Wang X."/>
            <person name="Huang H."/>
        </authorList>
    </citation>
    <scope>NUCLEOTIDE SEQUENCE</scope>
    <source>
        <strain evidence="4">MT/VB/25A 57/8</strain>
    </source>
</reference>
<evidence type="ECO:0000259" key="3">
    <source>
        <dbReference type="PROSITE" id="PS51025"/>
    </source>
</evidence>
<feature type="compositionally biased region" description="Basic and acidic residues" evidence="2">
    <location>
        <begin position="879"/>
        <end position="902"/>
    </location>
</feature>
<feature type="compositionally biased region" description="Basic and acidic residues" evidence="2">
    <location>
        <begin position="503"/>
        <end position="513"/>
    </location>
</feature>
<feature type="compositionally biased region" description="Basic and acidic residues" evidence="2">
    <location>
        <begin position="124"/>
        <end position="167"/>
    </location>
</feature>
<feature type="compositionally biased region" description="Polar residues" evidence="2">
    <location>
        <begin position="644"/>
        <end position="657"/>
    </location>
</feature>
<feature type="compositionally biased region" description="Low complexity" evidence="2">
    <location>
        <begin position="542"/>
        <end position="556"/>
    </location>
</feature>
<accession>A0ABQ9KTL2</accession>
<dbReference type="PANTHER" id="PTHR23148:SF0">
    <property type="entry name" value="SERINE_ARGININE REPETITIVE MATRIX PROTEIN 1"/>
    <property type="match status" value="1"/>
</dbReference>
<evidence type="ECO:0000313" key="4">
    <source>
        <dbReference type="EMBL" id="KAJ9146700.1"/>
    </source>
</evidence>
<evidence type="ECO:0000313" key="5">
    <source>
        <dbReference type="Proteomes" id="UP001174677"/>
    </source>
</evidence>
<gene>
    <name evidence="4" type="ORF">P3X46_028933</name>
</gene>
<comment type="caution">
    <text evidence="4">The sequence shown here is derived from an EMBL/GenBank/DDBJ whole genome shotgun (WGS) entry which is preliminary data.</text>
</comment>
<dbReference type="PROSITE" id="PS51025">
    <property type="entry name" value="PWI"/>
    <property type="match status" value="1"/>
</dbReference>
<name>A0ABQ9KTL2_HEVBR</name>
<evidence type="ECO:0000256" key="1">
    <source>
        <dbReference type="ARBA" id="ARBA00022664"/>
    </source>
</evidence>
<dbReference type="SUPFAM" id="SSF101233">
    <property type="entry name" value="PWI domain"/>
    <property type="match status" value="1"/>
</dbReference>
<proteinExistence type="predicted"/>
<dbReference type="InterPro" id="IPR036483">
    <property type="entry name" value="PWI_dom_sf"/>
</dbReference>
<feature type="compositionally biased region" description="Basic and acidic residues" evidence="2">
    <location>
        <begin position="791"/>
        <end position="800"/>
    </location>
</feature>
<feature type="compositionally biased region" description="Low complexity" evidence="2">
    <location>
        <begin position="454"/>
        <end position="464"/>
    </location>
</feature>
<feature type="compositionally biased region" description="Basic residues" evidence="2">
    <location>
        <begin position="365"/>
        <end position="379"/>
    </location>
</feature>
<feature type="compositionally biased region" description="Basic and acidic residues" evidence="2">
    <location>
        <begin position="825"/>
        <end position="849"/>
    </location>
</feature>
<feature type="domain" description="PWI" evidence="3">
    <location>
        <begin position="27"/>
        <end position="125"/>
    </location>
</feature>